<evidence type="ECO:0000256" key="1">
    <source>
        <dbReference type="SAM" id="MobiDB-lite"/>
    </source>
</evidence>
<protein>
    <submittedName>
        <fullName evidence="2">Uncharacterized protein</fullName>
    </submittedName>
</protein>
<evidence type="ECO:0000313" key="2">
    <source>
        <dbReference type="EMBL" id="BET01310.1"/>
    </source>
</evidence>
<organism evidence="2 3">
    <name type="scientific">Nesidiocoris tenuis</name>
    <dbReference type="NCBI Taxonomy" id="355587"/>
    <lineage>
        <taxon>Eukaryota</taxon>
        <taxon>Metazoa</taxon>
        <taxon>Ecdysozoa</taxon>
        <taxon>Arthropoda</taxon>
        <taxon>Hexapoda</taxon>
        <taxon>Insecta</taxon>
        <taxon>Pterygota</taxon>
        <taxon>Neoptera</taxon>
        <taxon>Paraneoptera</taxon>
        <taxon>Hemiptera</taxon>
        <taxon>Heteroptera</taxon>
        <taxon>Panheteroptera</taxon>
        <taxon>Cimicomorpha</taxon>
        <taxon>Miridae</taxon>
        <taxon>Dicyphina</taxon>
        <taxon>Nesidiocoris</taxon>
    </lineage>
</organism>
<keyword evidence="3" id="KW-1185">Reference proteome</keyword>
<sequence length="91" mass="10033">MNNGRGDTSQKTDLDNNHDNEHYHSFATRTRATSIVFCSGSAHLVLSRATLASFFPIRGASEWAAVVWLLKSFGRIIFGKDISHCSLFGTS</sequence>
<name>A0ABN7BCA8_9HEMI</name>
<gene>
    <name evidence="2" type="ORF">NTJ_14126</name>
</gene>
<proteinExistence type="predicted"/>
<dbReference type="EMBL" id="AP028920">
    <property type="protein sequence ID" value="BET01310.1"/>
    <property type="molecule type" value="Genomic_DNA"/>
</dbReference>
<feature type="region of interest" description="Disordered" evidence="1">
    <location>
        <begin position="1"/>
        <end position="20"/>
    </location>
</feature>
<evidence type="ECO:0000313" key="3">
    <source>
        <dbReference type="Proteomes" id="UP001307889"/>
    </source>
</evidence>
<dbReference type="Proteomes" id="UP001307889">
    <property type="component" value="Chromosome 12"/>
</dbReference>
<reference evidence="2 3" key="1">
    <citation type="submission" date="2023-09" db="EMBL/GenBank/DDBJ databases">
        <title>Nesidiocoris tenuis whole genome shotgun sequence.</title>
        <authorList>
            <person name="Shibata T."/>
            <person name="Shimoda M."/>
            <person name="Kobayashi T."/>
            <person name="Uehara T."/>
        </authorList>
    </citation>
    <scope>NUCLEOTIDE SEQUENCE [LARGE SCALE GENOMIC DNA]</scope>
    <source>
        <strain evidence="2 3">Japan</strain>
    </source>
</reference>
<feature type="compositionally biased region" description="Basic and acidic residues" evidence="1">
    <location>
        <begin position="8"/>
        <end position="20"/>
    </location>
</feature>
<accession>A0ABN7BCA8</accession>